<proteinExistence type="predicted"/>
<accession>A0A8J8P399</accession>
<feature type="signal peptide" evidence="1">
    <location>
        <begin position="1"/>
        <end position="17"/>
    </location>
</feature>
<dbReference type="Proteomes" id="UP000785679">
    <property type="component" value="Unassembled WGS sequence"/>
</dbReference>
<dbReference type="OrthoDB" id="282581at2759"/>
<keyword evidence="3" id="KW-1185">Reference proteome</keyword>
<comment type="caution">
    <text evidence="2">The sequence shown here is derived from an EMBL/GenBank/DDBJ whole genome shotgun (WGS) entry which is preliminary data.</text>
</comment>
<feature type="chain" id="PRO_5035198348" evidence="1">
    <location>
        <begin position="18"/>
        <end position="86"/>
    </location>
</feature>
<keyword evidence="1" id="KW-0732">Signal</keyword>
<protein>
    <submittedName>
        <fullName evidence="2">Uncharacterized protein</fullName>
    </submittedName>
</protein>
<dbReference type="EMBL" id="RRYP01002198">
    <property type="protein sequence ID" value="TNV85045.1"/>
    <property type="molecule type" value="Genomic_DNA"/>
</dbReference>
<evidence type="ECO:0000313" key="2">
    <source>
        <dbReference type="EMBL" id="TNV85045.1"/>
    </source>
</evidence>
<gene>
    <name evidence="2" type="ORF">FGO68_gene5538</name>
</gene>
<evidence type="ECO:0000313" key="3">
    <source>
        <dbReference type="Proteomes" id="UP000785679"/>
    </source>
</evidence>
<dbReference type="AlphaFoldDB" id="A0A8J8P399"/>
<name>A0A8J8P399_HALGN</name>
<organism evidence="2 3">
    <name type="scientific">Halteria grandinella</name>
    <dbReference type="NCBI Taxonomy" id="5974"/>
    <lineage>
        <taxon>Eukaryota</taxon>
        <taxon>Sar</taxon>
        <taxon>Alveolata</taxon>
        <taxon>Ciliophora</taxon>
        <taxon>Intramacronucleata</taxon>
        <taxon>Spirotrichea</taxon>
        <taxon>Stichotrichia</taxon>
        <taxon>Sporadotrichida</taxon>
        <taxon>Halteriidae</taxon>
        <taxon>Halteria</taxon>
    </lineage>
</organism>
<evidence type="ECO:0000256" key="1">
    <source>
        <dbReference type="SAM" id="SignalP"/>
    </source>
</evidence>
<sequence length="86" mass="10008">MAANASLLFGIILGVKAADALMWDAKKYEMMKEQIEIDYWKKYGEPTEIDGTLQKSAAREGEFYVTYLRDKRETPENRLDTVYKLH</sequence>
<reference evidence="2" key="1">
    <citation type="submission" date="2019-06" db="EMBL/GenBank/DDBJ databases">
        <authorList>
            <person name="Zheng W."/>
        </authorList>
    </citation>
    <scope>NUCLEOTIDE SEQUENCE</scope>
    <source>
        <strain evidence="2">QDHG01</strain>
    </source>
</reference>